<keyword evidence="1" id="KW-0863">Zinc-finger</keyword>
<evidence type="ECO:0000313" key="3">
    <source>
        <dbReference type="EMBL" id="EYC44790.1"/>
    </source>
</evidence>
<dbReference type="EMBL" id="JARK01000049">
    <property type="protein sequence ID" value="EYC44790.1"/>
    <property type="molecule type" value="Genomic_DNA"/>
</dbReference>
<dbReference type="InterPro" id="IPR024161">
    <property type="entry name" value="Znf_nanos-typ"/>
</dbReference>
<organism evidence="3 4">
    <name type="scientific">Ancylostoma ceylanicum</name>
    <dbReference type="NCBI Taxonomy" id="53326"/>
    <lineage>
        <taxon>Eukaryota</taxon>
        <taxon>Metazoa</taxon>
        <taxon>Ecdysozoa</taxon>
        <taxon>Nematoda</taxon>
        <taxon>Chromadorea</taxon>
        <taxon>Rhabditida</taxon>
        <taxon>Rhabditina</taxon>
        <taxon>Rhabditomorpha</taxon>
        <taxon>Strongyloidea</taxon>
        <taxon>Ancylostomatidae</taxon>
        <taxon>Ancylostomatinae</taxon>
        <taxon>Ancylostoma</taxon>
    </lineage>
</organism>
<keyword evidence="1" id="KW-0694">RNA-binding</keyword>
<keyword evidence="1" id="KW-0810">Translation regulation</keyword>
<gene>
    <name evidence="3" type="primary">Acey_s0449.g1655</name>
    <name evidence="3" type="ORF">Y032_0449g1655</name>
</gene>
<comment type="similarity">
    <text evidence="1">Belongs to the nanos family.</text>
</comment>
<keyword evidence="4" id="KW-1185">Reference proteome</keyword>
<dbReference type="AlphaFoldDB" id="A0A016WYQ4"/>
<sequence length="268" mass="30384">MRTRRLLLALRSGFHQHEKLSLCFFVKDVVGEVPFVKVILPQIHTNLLIMFVSLAPFPNSTWSATTNDTNITMDSYYISGEAFNVSEPLFLSEPLWNQPADALWQQPSDHERKLPLPPMPAIQERLYVATMTENRCFEQTAHVRELQVLAEDSTQKTDSSQARVRGKTAAKDECGYCRSVGRPATGHAKTACPVLFSMKPCSLCGADGYENHTETHCPSQEKVKLELSSDYLMRAHRRKEERERLKACGSDMNIGEDSLQSAWSYYVH</sequence>
<keyword evidence="1" id="KW-0479">Metal-binding</keyword>
<reference evidence="4" key="1">
    <citation type="journal article" date="2015" name="Nat. Genet.">
        <title>The genome and transcriptome of the zoonotic hookworm Ancylostoma ceylanicum identify infection-specific gene families.</title>
        <authorList>
            <person name="Schwarz E.M."/>
            <person name="Hu Y."/>
            <person name="Antoshechkin I."/>
            <person name="Miller M.M."/>
            <person name="Sternberg P.W."/>
            <person name="Aroian R.V."/>
        </authorList>
    </citation>
    <scope>NUCLEOTIDE SEQUENCE</scope>
    <source>
        <strain evidence="4">HY135</strain>
    </source>
</reference>
<feature type="domain" description="Nanos-type" evidence="2">
    <location>
        <begin position="173"/>
        <end position="219"/>
    </location>
</feature>
<comment type="caution">
    <text evidence="3">The sequence shown here is derived from an EMBL/GenBank/DDBJ whole genome shotgun (WGS) entry which is preliminary data.</text>
</comment>
<proteinExistence type="inferred from homology"/>
<evidence type="ECO:0000313" key="4">
    <source>
        <dbReference type="Proteomes" id="UP000024635"/>
    </source>
</evidence>
<dbReference type="InterPro" id="IPR038129">
    <property type="entry name" value="Nanos_sf"/>
</dbReference>
<keyword evidence="1" id="KW-0862">Zinc</keyword>
<dbReference type="GO" id="GO:0006417">
    <property type="term" value="P:regulation of translation"/>
    <property type="evidence" value="ECO:0007669"/>
    <property type="project" value="UniProtKB-UniRule"/>
</dbReference>
<protein>
    <recommendedName>
        <fullName evidence="2">Nanos-type domain-containing protein</fullName>
    </recommendedName>
</protein>
<dbReference type="PROSITE" id="PS51522">
    <property type="entry name" value="ZF_NANOS"/>
    <property type="match status" value="1"/>
</dbReference>
<evidence type="ECO:0000256" key="1">
    <source>
        <dbReference type="PROSITE-ProRule" id="PRU00855"/>
    </source>
</evidence>
<dbReference type="Proteomes" id="UP000024635">
    <property type="component" value="Unassembled WGS sequence"/>
</dbReference>
<dbReference type="Gene3D" id="4.10.60.30">
    <property type="entry name" value="Nanos, RNA-binding domain"/>
    <property type="match status" value="1"/>
</dbReference>
<accession>A0A016WYQ4</accession>
<evidence type="ECO:0000259" key="2">
    <source>
        <dbReference type="PROSITE" id="PS51522"/>
    </source>
</evidence>
<name>A0A016WYQ4_9BILA</name>
<dbReference type="GO" id="GO:0003723">
    <property type="term" value="F:RNA binding"/>
    <property type="evidence" value="ECO:0007669"/>
    <property type="project" value="UniProtKB-UniRule"/>
</dbReference>
<dbReference type="OrthoDB" id="5875747at2759"/>
<dbReference type="GO" id="GO:0008270">
    <property type="term" value="F:zinc ion binding"/>
    <property type="evidence" value="ECO:0007669"/>
    <property type="project" value="UniProtKB-KW"/>
</dbReference>